<evidence type="ECO:0000256" key="1">
    <source>
        <dbReference type="ARBA" id="ARBA00023002"/>
    </source>
</evidence>
<feature type="domain" description="Pyridoxamine 5'-phosphate oxidase N-terminal" evidence="3">
    <location>
        <begin position="36"/>
        <end position="151"/>
    </location>
</feature>
<protein>
    <submittedName>
        <fullName evidence="4">Pyridoxamine 5'-phosphate oxidase family protein</fullName>
    </submittedName>
</protein>
<dbReference type="InterPro" id="IPR011576">
    <property type="entry name" value="Pyridox_Oxase_N"/>
</dbReference>
<comment type="caution">
    <text evidence="4">The sequence shown here is derived from an EMBL/GenBank/DDBJ whole genome shotgun (WGS) entry which is preliminary data.</text>
</comment>
<feature type="region of interest" description="Disordered" evidence="2">
    <location>
        <begin position="1"/>
        <end position="23"/>
    </location>
</feature>
<name>A0ABD5QGL8_9EURY</name>
<organism evidence="4 5">
    <name type="scientific">Saliphagus infecundisoli</name>
    <dbReference type="NCBI Taxonomy" id="1849069"/>
    <lineage>
        <taxon>Archaea</taxon>
        <taxon>Methanobacteriati</taxon>
        <taxon>Methanobacteriota</taxon>
        <taxon>Stenosarchaea group</taxon>
        <taxon>Halobacteria</taxon>
        <taxon>Halobacteriales</taxon>
        <taxon>Natrialbaceae</taxon>
        <taxon>Saliphagus</taxon>
    </lineage>
</organism>
<accession>A0ABD5QGL8</accession>
<dbReference type="GO" id="GO:0016491">
    <property type="term" value="F:oxidoreductase activity"/>
    <property type="evidence" value="ECO:0007669"/>
    <property type="project" value="UniProtKB-KW"/>
</dbReference>
<dbReference type="InterPro" id="IPR052019">
    <property type="entry name" value="F420H2_bilvrd_red/Heme_oxyg"/>
</dbReference>
<keyword evidence="1" id="KW-0560">Oxidoreductase</keyword>
<gene>
    <name evidence="4" type="ORF">ACFPFO_13925</name>
</gene>
<evidence type="ECO:0000313" key="5">
    <source>
        <dbReference type="Proteomes" id="UP001595925"/>
    </source>
</evidence>
<dbReference type="PANTHER" id="PTHR35176:SF4">
    <property type="entry name" value="PYRIDOXAMINE 5'-PHOSPHATE OXIDASE-RELATED FMN-BINDING"/>
    <property type="match status" value="1"/>
</dbReference>
<dbReference type="Gene3D" id="2.30.110.10">
    <property type="entry name" value="Electron Transport, Fmn-binding Protein, Chain A"/>
    <property type="match status" value="1"/>
</dbReference>
<dbReference type="PANTHER" id="PTHR35176">
    <property type="entry name" value="HEME OXYGENASE HI_0854-RELATED"/>
    <property type="match status" value="1"/>
</dbReference>
<dbReference type="Proteomes" id="UP001595925">
    <property type="component" value="Unassembled WGS sequence"/>
</dbReference>
<evidence type="ECO:0000256" key="2">
    <source>
        <dbReference type="SAM" id="MobiDB-lite"/>
    </source>
</evidence>
<proteinExistence type="predicted"/>
<dbReference type="RefSeq" id="WP_224827542.1">
    <property type="nucleotide sequence ID" value="NZ_JAIVEF010000001.1"/>
</dbReference>
<evidence type="ECO:0000313" key="4">
    <source>
        <dbReference type="EMBL" id="MFC4988843.1"/>
    </source>
</evidence>
<evidence type="ECO:0000259" key="3">
    <source>
        <dbReference type="Pfam" id="PF01243"/>
    </source>
</evidence>
<dbReference type="InterPro" id="IPR012349">
    <property type="entry name" value="Split_barrel_FMN-bd"/>
</dbReference>
<reference evidence="4 5" key="1">
    <citation type="journal article" date="2019" name="Int. J. Syst. Evol. Microbiol.">
        <title>The Global Catalogue of Microorganisms (GCM) 10K type strain sequencing project: providing services to taxonomists for standard genome sequencing and annotation.</title>
        <authorList>
            <consortium name="The Broad Institute Genomics Platform"/>
            <consortium name="The Broad Institute Genome Sequencing Center for Infectious Disease"/>
            <person name="Wu L."/>
            <person name="Ma J."/>
        </authorList>
    </citation>
    <scope>NUCLEOTIDE SEQUENCE [LARGE SCALE GENOMIC DNA]</scope>
    <source>
        <strain evidence="4 5">CGMCC 1.15824</strain>
    </source>
</reference>
<dbReference type="AlphaFoldDB" id="A0ABD5QGL8"/>
<dbReference type="EMBL" id="JBHSJG010000036">
    <property type="protein sequence ID" value="MFC4988843.1"/>
    <property type="molecule type" value="Genomic_DNA"/>
</dbReference>
<dbReference type="SUPFAM" id="SSF50475">
    <property type="entry name" value="FMN-binding split barrel"/>
    <property type="match status" value="1"/>
</dbReference>
<sequence length="165" mass="18925">MTPNDPTPDAERTRPSTEASYGIPAEETGMLDWEFVAERLRGDRSYWVTTIRPDGRPHARPTWGVWIDGAFHCGGGERTRWVRNLAADPSIVVHRGDSEEVVILEGEAERIDRKRVGEELIDRLEAAYRGKYDVGHGTPFFRVRPERVLAWSEFPTDATRWTFEK</sequence>
<dbReference type="Pfam" id="PF01243">
    <property type="entry name" value="PNPOx_N"/>
    <property type="match status" value="1"/>
</dbReference>
<keyword evidence="5" id="KW-1185">Reference proteome</keyword>